<feature type="transmembrane region" description="Helical" evidence="1">
    <location>
        <begin position="6"/>
        <end position="27"/>
    </location>
</feature>
<gene>
    <name evidence="2" type="ORF">AA20_04595</name>
</gene>
<evidence type="ECO:0000256" key="1">
    <source>
        <dbReference type="SAM" id="Phobius"/>
    </source>
</evidence>
<dbReference type="EMBL" id="JAIQ01000076">
    <property type="protein sequence ID" value="KLE01016.1"/>
    <property type="molecule type" value="Genomic_DNA"/>
</dbReference>
<keyword evidence="1" id="KW-0472">Membrane</keyword>
<proteinExistence type="predicted"/>
<dbReference type="PATRIC" id="fig|1447256.3.peg.892"/>
<organism evidence="2 3">
    <name type="scientific">Aliarcobacter butzleri L348</name>
    <dbReference type="NCBI Taxonomy" id="1447256"/>
    <lineage>
        <taxon>Bacteria</taxon>
        <taxon>Pseudomonadati</taxon>
        <taxon>Campylobacterota</taxon>
        <taxon>Epsilonproteobacteria</taxon>
        <taxon>Campylobacterales</taxon>
        <taxon>Arcobacteraceae</taxon>
        <taxon>Aliarcobacter</taxon>
    </lineage>
</organism>
<name>A0A0G9K3G3_9BACT</name>
<accession>A0A0G9K3G3</accession>
<reference evidence="2 3" key="1">
    <citation type="submission" date="2014-01" db="EMBL/GenBank/DDBJ databases">
        <title>Development of a Comparative Genomic Fingerprinting Assay for High Resolution Genotyping of Arcobacter butzleri.</title>
        <authorList>
            <person name="Webb A.L."/>
            <person name="Inglis G.D."/>
            <person name="Kruczkiewicz P."/>
            <person name="Selinger L.B."/>
            <person name="Taboada E.N."/>
        </authorList>
    </citation>
    <scope>NUCLEOTIDE SEQUENCE [LARGE SCALE GENOMIC DNA]</scope>
    <source>
        <strain evidence="2 3">L348</strain>
    </source>
</reference>
<sequence>MFEIASFIVTNLVIALVIGIFIGYLIGKKRNEIKTIKTDNEESMENKKVRFRINPIFNKTSSLDYKPMVLSSSSKIDNFKKIKGINSQIEKNLYNLGIFHYEQIANWTNKNVEWIEGFLELPFHVRNNQWVEQARVLKNGNETTYSQQVENGEIEVD</sequence>
<protein>
    <submittedName>
        <fullName evidence="2">Uncharacterized protein</fullName>
    </submittedName>
</protein>
<comment type="caution">
    <text evidence="2">The sequence shown here is derived from an EMBL/GenBank/DDBJ whole genome shotgun (WGS) entry which is preliminary data.</text>
</comment>
<keyword evidence="1" id="KW-0812">Transmembrane</keyword>
<dbReference type="Proteomes" id="UP000035514">
    <property type="component" value="Unassembled WGS sequence"/>
</dbReference>
<evidence type="ECO:0000313" key="2">
    <source>
        <dbReference type="EMBL" id="KLE01016.1"/>
    </source>
</evidence>
<keyword evidence="1" id="KW-1133">Transmembrane helix</keyword>
<dbReference type="RefSeq" id="WP_046996493.1">
    <property type="nucleotide sequence ID" value="NZ_JAIQ01000076.1"/>
</dbReference>
<evidence type="ECO:0000313" key="3">
    <source>
        <dbReference type="Proteomes" id="UP000035514"/>
    </source>
</evidence>
<dbReference type="AlphaFoldDB" id="A0A0G9K3G3"/>